<reference evidence="2 3" key="1">
    <citation type="submission" date="2018-09" db="EMBL/GenBank/DDBJ databases">
        <authorList>
            <person name="Zhu H."/>
        </authorList>
    </citation>
    <scope>NUCLEOTIDE SEQUENCE [LARGE SCALE GENOMIC DNA]</scope>
    <source>
        <strain evidence="2 3">K1S02-61</strain>
    </source>
</reference>
<evidence type="ECO:0000313" key="2">
    <source>
        <dbReference type="EMBL" id="RJG27457.1"/>
    </source>
</evidence>
<dbReference type="PANTHER" id="PTHR40031:SF1">
    <property type="entry name" value="MEMBRANE-BOUND METAL-DEPENDENT HYDROLASE"/>
    <property type="match status" value="1"/>
</dbReference>
<dbReference type="AlphaFoldDB" id="A0A418Y8D0"/>
<keyword evidence="3" id="KW-1185">Reference proteome</keyword>
<keyword evidence="2" id="KW-0378">Hydrolase</keyword>
<organism evidence="2 3">
    <name type="scientific">Massilia cavernae</name>
    <dbReference type="NCBI Taxonomy" id="2320864"/>
    <lineage>
        <taxon>Bacteria</taxon>
        <taxon>Pseudomonadati</taxon>
        <taxon>Pseudomonadota</taxon>
        <taxon>Betaproteobacteria</taxon>
        <taxon>Burkholderiales</taxon>
        <taxon>Oxalobacteraceae</taxon>
        <taxon>Telluria group</taxon>
        <taxon>Massilia</taxon>
    </lineage>
</organism>
<keyword evidence="1" id="KW-1133">Transmembrane helix</keyword>
<feature type="transmembrane region" description="Helical" evidence="1">
    <location>
        <begin position="193"/>
        <end position="210"/>
    </location>
</feature>
<sequence length="411" mass="44668">MDNITHSLAGLAAGTLIHRSLPDEADPAQQQARHRLLLVSGWAACNFPDLDLVLTRLLPAPLGYLLHHRGHTHTLLYALPQALLLAALLWLLWFSARRVLAASRHACLGLGLAIVAGLLLHMLMDYMNSYGIHPFYPFDARWLYGDMVFIVEPVFWVVLGVPLAMMANSKLVRWVLLALIAATPIVFTSSKHLHWVSAAALLALGALFAVAQDRARPHSRTVLLAAFGACLTFAGIQAAASSYGRGLIATEWRARDPGAQTVDVAMSAFPSNPLCWSVVSVERQDAAGLFRLRRGVLSLAPSVMPASACPAGFAELDKQQTLTPALALVWQQETPLADLRGRQASSCHFDAWLRFARTPAMNAADATDVRYGVDPARNFSTIRYADFAGAPCPSGVPAWGHPREDLLQPKL</sequence>
<dbReference type="OrthoDB" id="9781927at2"/>
<feature type="transmembrane region" description="Helical" evidence="1">
    <location>
        <begin position="106"/>
        <end position="124"/>
    </location>
</feature>
<dbReference type="InterPro" id="IPR007404">
    <property type="entry name" value="YdjM-like"/>
</dbReference>
<evidence type="ECO:0000256" key="1">
    <source>
        <dbReference type="SAM" id="Phobius"/>
    </source>
</evidence>
<dbReference type="InterPro" id="IPR053170">
    <property type="entry name" value="Transcription_regulator"/>
</dbReference>
<keyword evidence="1" id="KW-0472">Membrane</keyword>
<dbReference type="PANTHER" id="PTHR40031">
    <property type="entry name" value="HYPOTHETICAL MEMBRANE SPANNING PROTEIN"/>
    <property type="match status" value="1"/>
</dbReference>
<comment type="caution">
    <text evidence="2">The sequence shown here is derived from an EMBL/GenBank/DDBJ whole genome shotgun (WGS) entry which is preliminary data.</text>
</comment>
<feature type="transmembrane region" description="Helical" evidence="1">
    <location>
        <begin position="144"/>
        <end position="164"/>
    </location>
</feature>
<keyword evidence="1" id="KW-0812">Transmembrane</keyword>
<protein>
    <submittedName>
        <fullName evidence="2">Metal-dependent hydrolase</fullName>
    </submittedName>
</protein>
<accession>A0A418Y8D0</accession>
<evidence type="ECO:0000313" key="3">
    <source>
        <dbReference type="Proteomes" id="UP000284006"/>
    </source>
</evidence>
<name>A0A418Y8D0_9BURK</name>
<feature type="transmembrane region" description="Helical" evidence="1">
    <location>
        <begin position="171"/>
        <end position="187"/>
    </location>
</feature>
<dbReference type="Proteomes" id="UP000284006">
    <property type="component" value="Unassembled WGS sequence"/>
</dbReference>
<dbReference type="RefSeq" id="WP_119809046.1">
    <property type="nucleotide sequence ID" value="NZ_QYUP01000010.1"/>
</dbReference>
<feature type="transmembrane region" description="Helical" evidence="1">
    <location>
        <begin position="75"/>
        <end position="94"/>
    </location>
</feature>
<dbReference type="GO" id="GO:0016787">
    <property type="term" value="F:hydrolase activity"/>
    <property type="evidence" value="ECO:0007669"/>
    <property type="project" value="UniProtKB-KW"/>
</dbReference>
<feature type="transmembrane region" description="Helical" evidence="1">
    <location>
        <begin position="222"/>
        <end position="240"/>
    </location>
</feature>
<gene>
    <name evidence="2" type="ORF">D3872_00985</name>
</gene>
<proteinExistence type="predicted"/>
<dbReference type="EMBL" id="QYUP01000010">
    <property type="protein sequence ID" value="RJG27457.1"/>
    <property type="molecule type" value="Genomic_DNA"/>
</dbReference>
<dbReference type="Pfam" id="PF04307">
    <property type="entry name" value="YdjM"/>
    <property type="match status" value="1"/>
</dbReference>